<sequence length="432" mass="47759">MFGVEGKPIEPPHCNSSPLNNPHNENGVLQGNGASRPEEMSFPNVNCLGRQNCDDGTECVGSPNNSNVTASTKEGKIVKFMFGASVRSGIRTGTMIYENNHSIAMRIQSLQPSLGPLRRVGALAGNAWTKEKPKTPCRLVVPNVSSVKARIPETMCNVPKGENQDESREDCYGRVFEWESMDDVLWSFGDYRNEATIESRTSRLIWVVELDGIVEFEDVKDGDLNKLKPLGLQTIALPKKLPQLVENGLNLLNISLDTLDPTKFELITGLNQVIKTIDQAISLGLRPMKVNCVVKHGINDQEVAIDLSTSVSDNTHDTSKAYYVPGFAGRIGFITSMSDHFYGTCNRLRITADGNLKVCLFGNTKISLRDLTRQNVSEKQLLEIIEIAVRNKKKQHTAIDIVSHSQLQPTAVLSASPNTRPLYFPLHFQPSK</sequence>
<accession>A0A9N8Z6B4</accession>
<reference evidence="5" key="1">
    <citation type="submission" date="2021-06" db="EMBL/GenBank/DDBJ databases">
        <authorList>
            <person name="Kallberg Y."/>
            <person name="Tangrot J."/>
            <person name="Rosling A."/>
        </authorList>
    </citation>
    <scope>NUCLEOTIDE SEQUENCE</scope>
    <source>
        <strain evidence="5">IA702</strain>
    </source>
</reference>
<evidence type="ECO:0000313" key="6">
    <source>
        <dbReference type="Proteomes" id="UP000789572"/>
    </source>
</evidence>
<organism evidence="5 6">
    <name type="scientific">Paraglomus occultum</name>
    <dbReference type="NCBI Taxonomy" id="144539"/>
    <lineage>
        <taxon>Eukaryota</taxon>
        <taxon>Fungi</taxon>
        <taxon>Fungi incertae sedis</taxon>
        <taxon>Mucoromycota</taxon>
        <taxon>Glomeromycotina</taxon>
        <taxon>Glomeromycetes</taxon>
        <taxon>Paraglomerales</taxon>
        <taxon>Paraglomeraceae</taxon>
        <taxon>Paraglomus</taxon>
    </lineage>
</organism>
<feature type="region of interest" description="Disordered" evidence="3">
    <location>
        <begin position="1"/>
        <end position="41"/>
    </location>
</feature>
<feature type="domain" description="Molybdenum cofactor biosynthesis protein A-like twitch" evidence="4">
    <location>
        <begin position="311"/>
        <end position="397"/>
    </location>
</feature>
<dbReference type="SUPFAM" id="SSF102114">
    <property type="entry name" value="Radical SAM enzymes"/>
    <property type="match status" value="1"/>
</dbReference>
<dbReference type="Proteomes" id="UP000789572">
    <property type="component" value="Unassembled WGS sequence"/>
</dbReference>
<keyword evidence="6" id="KW-1185">Reference proteome</keyword>
<dbReference type="PANTHER" id="PTHR22960:SF0">
    <property type="entry name" value="MOLYBDENUM COFACTOR BIOSYNTHESIS PROTEIN 1"/>
    <property type="match status" value="1"/>
</dbReference>
<keyword evidence="2" id="KW-0501">Molybdenum cofactor biosynthesis</keyword>
<evidence type="ECO:0000313" key="5">
    <source>
        <dbReference type="EMBL" id="CAG8472022.1"/>
    </source>
</evidence>
<dbReference type="InterPro" id="IPR013785">
    <property type="entry name" value="Aldolase_TIM"/>
</dbReference>
<dbReference type="GO" id="GO:0051539">
    <property type="term" value="F:4 iron, 4 sulfur cluster binding"/>
    <property type="evidence" value="ECO:0007669"/>
    <property type="project" value="UniProtKB-KW"/>
</dbReference>
<name>A0A9N8Z6B4_9GLOM</name>
<dbReference type="PANTHER" id="PTHR22960">
    <property type="entry name" value="MOLYBDOPTERIN COFACTOR SYNTHESIS PROTEIN A"/>
    <property type="match status" value="1"/>
</dbReference>
<dbReference type="OrthoDB" id="2326117at2759"/>
<dbReference type="EMBL" id="CAJVPJ010000072">
    <property type="protein sequence ID" value="CAG8472022.1"/>
    <property type="molecule type" value="Genomic_DNA"/>
</dbReference>
<dbReference type="InterPro" id="IPR050105">
    <property type="entry name" value="MoCo_biosynth_MoaA/MoaC"/>
</dbReference>
<dbReference type="CDD" id="cd21117">
    <property type="entry name" value="Twitch_MoaA"/>
    <property type="match status" value="1"/>
</dbReference>
<evidence type="ECO:0000256" key="2">
    <source>
        <dbReference type="ARBA" id="ARBA00023150"/>
    </source>
</evidence>
<dbReference type="Gene3D" id="3.20.20.70">
    <property type="entry name" value="Aldolase class I"/>
    <property type="match status" value="1"/>
</dbReference>
<feature type="compositionally biased region" description="Polar residues" evidence="3">
    <location>
        <begin position="14"/>
        <end position="33"/>
    </location>
</feature>
<protein>
    <submittedName>
        <fullName evidence="5">1203_t:CDS:1</fullName>
    </submittedName>
</protein>
<evidence type="ECO:0000256" key="1">
    <source>
        <dbReference type="ARBA" id="ARBA00005046"/>
    </source>
</evidence>
<dbReference type="GO" id="GO:0061799">
    <property type="term" value="F:cyclic pyranopterin monophosphate synthase activity"/>
    <property type="evidence" value="ECO:0007669"/>
    <property type="project" value="TreeGrafter"/>
</dbReference>
<dbReference type="InterPro" id="IPR058240">
    <property type="entry name" value="rSAM_sf"/>
</dbReference>
<dbReference type="InterPro" id="IPR010505">
    <property type="entry name" value="MoaA_twitch"/>
</dbReference>
<dbReference type="AlphaFoldDB" id="A0A9N8Z6B4"/>
<evidence type="ECO:0000256" key="3">
    <source>
        <dbReference type="SAM" id="MobiDB-lite"/>
    </source>
</evidence>
<dbReference type="GO" id="GO:0006777">
    <property type="term" value="P:Mo-molybdopterin cofactor biosynthetic process"/>
    <property type="evidence" value="ECO:0007669"/>
    <property type="project" value="UniProtKB-KW"/>
</dbReference>
<evidence type="ECO:0000259" key="4">
    <source>
        <dbReference type="Pfam" id="PF06463"/>
    </source>
</evidence>
<comment type="pathway">
    <text evidence="1">Cofactor biosynthesis; molybdopterin biosynthesis.</text>
</comment>
<dbReference type="GO" id="GO:0061798">
    <property type="term" value="F:GTP 3',8'-cyclase activity"/>
    <property type="evidence" value="ECO:0007669"/>
    <property type="project" value="TreeGrafter"/>
</dbReference>
<proteinExistence type="predicted"/>
<gene>
    <name evidence="5" type="ORF">POCULU_LOCUS1091</name>
</gene>
<comment type="caution">
    <text evidence="5">The sequence shown here is derived from an EMBL/GenBank/DDBJ whole genome shotgun (WGS) entry which is preliminary data.</text>
</comment>
<dbReference type="Pfam" id="PF06463">
    <property type="entry name" value="Mob_synth_C"/>
    <property type="match status" value="1"/>
</dbReference>